<reference evidence="2" key="1">
    <citation type="submission" date="2022-11" db="UniProtKB">
        <authorList>
            <consortium name="WormBaseParasite"/>
        </authorList>
    </citation>
    <scope>IDENTIFICATION</scope>
</reference>
<protein>
    <submittedName>
        <fullName evidence="2">MYND-type domain-containing protein</fullName>
    </submittedName>
</protein>
<sequence length="257" mass="30094">DAKEIERILHPQGDKSEEIYPKEFVTFIHDLTKTHDFHPVRIILNIMENAHVLEHEKKLLFVVDMLFERQLRTKESNESQSLKLWIILFILREVFKFVDSKKEENKEPKELLDIFMKNLLVQNPEDLIKKNSELLLRNAVRAFPYHHSILFQTLAKSVAKVQFGNLPTCHKLILYSLFGPRFAETSKFCMTCGVSSAKKACPKCKTPYCCPECQKLDWPFHKKCCDEIAKRPKIESSIKELSEDELKSMIRPNSEDE</sequence>
<evidence type="ECO:0000313" key="2">
    <source>
        <dbReference type="WBParaSite" id="JU765_v2.g4879.t1"/>
    </source>
</evidence>
<organism evidence="1 2">
    <name type="scientific">Panagrolaimus sp. JU765</name>
    <dbReference type="NCBI Taxonomy" id="591449"/>
    <lineage>
        <taxon>Eukaryota</taxon>
        <taxon>Metazoa</taxon>
        <taxon>Ecdysozoa</taxon>
        <taxon>Nematoda</taxon>
        <taxon>Chromadorea</taxon>
        <taxon>Rhabditida</taxon>
        <taxon>Tylenchina</taxon>
        <taxon>Panagrolaimomorpha</taxon>
        <taxon>Panagrolaimoidea</taxon>
        <taxon>Panagrolaimidae</taxon>
        <taxon>Panagrolaimus</taxon>
    </lineage>
</organism>
<name>A0AC34RAD7_9BILA</name>
<proteinExistence type="predicted"/>
<dbReference type="Proteomes" id="UP000887576">
    <property type="component" value="Unplaced"/>
</dbReference>
<accession>A0AC34RAD7</accession>
<dbReference type="WBParaSite" id="JU765_v2.g4879.t1">
    <property type="protein sequence ID" value="JU765_v2.g4879.t1"/>
    <property type="gene ID" value="JU765_v2.g4879"/>
</dbReference>
<evidence type="ECO:0000313" key="1">
    <source>
        <dbReference type="Proteomes" id="UP000887576"/>
    </source>
</evidence>